<dbReference type="Pfam" id="PF00293">
    <property type="entry name" value="NUDIX"/>
    <property type="match status" value="1"/>
</dbReference>
<dbReference type="PROSITE" id="PS51462">
    <property type="entry name" value="NUDIX"/>
    <property type="match status" value="1"/>
</dbReference>
<comment type="caution">
    <text evidence="2">The sequence shown here is derived from an EMBL/GenBank/DDBJ whole genome shotgun (WGS) entry which is preliminary data.</text>
</comment>
<protein>
    <submittedName>
        <fullName evidence="2">NUDIX hydrolase domain-like protein</fullName>
    </submittedName>
</protein>
<keyword evidence="3" id="KW-1185">Reference proteome</keyword>
<accession>A0AAJ0HAF4</accession>
<organism evidence="2 3">
    <name type="scientific">Lasiosphaeria hispida</name>
    <dbReference type="NCBI Taxonomy" id="260671"/>
    <lineage>
        <taxon>Eukaryota</taxon>
        <taxon>Fungi</taxon>
        <taxon>Dikarya</taxon>
        <taxon>Ascomycota</taxon>
        <taxon>Pezizomycotina</taxon>
        <taxon>Sordariomycetes</taxon>
        <taxon>Sordariomycetidae</taxon>
        <taxon>Sordariales</taxon>
        <taxon>Lasiosphaeriaceae</taxon>
        <taxon>Lasiosphaeria</taxon>
    </lineage>
</organism>
<sequence>MAESLSQAEQNPAPKPAFKIDPSLTEWTVTPAAWLSTNHARLASLDYTLHGLASGVVVFNPAGRVLVIQRASTDSMPNRWEIPGGGVDATDASVVAGAARELWEEAGLVATRFSGLVTEGPGGRELQVFPNRDRTRWFCRFTFVADVESCEAVTLDPREHQAHAWASEEEIKEERAGGKETPITVPEMKLLILEAFRLRKEAARV</sequence>
<evidence type="ECO:0000313" key="3">
    <source>
        <dbReference type="Proteomes" id="UP001275084"/>
    </source>
</evidence>
<evidence type="ECO:0000313" key="2">
    <source>
        <dbReference type="EMBL" id="KAK3345926.1"/>
    </source>
</evidence>
<reference evidence="2" key="2">
    <citation type="submission" date="2023-06" db="EMBL/GenBank/DDBJ databases">
        <authorList>
            <consortium name="Lawrence Berkeley National Laboratory"/>
            <person name="Haridas S."/>
            <person name="Hensen N."/>
            <person name="Bonometti L."/>
            <person name="Westerberg I."/>
            <person name="Brannstrom I.O."/>
            <person name="Guillou S."/>
            <person name="Cros-Aarteil S."/>
            <person name="Calhoun S."/>
            <person name="Kuo A."/>
            <person name="Mondo S."/>
            <person name="Pangilinan J."/>
            <person name="Riley R."/>
            <person name="Labutti K."/>
            <person name="Andreopoulos B."/>
            <person name="Lipzen A."/>
            <person name="Chen C."/>
            <person name="Yanf M."/>
            <person name="Daum C."/>
            <person name="Ng V."/>
            <person name="Clum A."/>
            <person name="Steindorff A."/>
            <person name="Ohm R."/>
            <person name="Martin F."/>
            <person name="Silar P."/>
            <person name="Natvig D."/>
            <person name="Lalanne C."/>
            <person name="Gautier V."/>
            <person name="Ament-Velasquez S.L."/>
            <person name="Kruys A."/>
            <person name="Hutchinson M.I."/>
            <person name="Powell A.J."/>
            <person name="Barry K."/>
            <person name="Miller A.N."/>
            <person name="Grigoriev I.V."/>
            <person name="Debuchy R."/>
            <person name="Gladieux P."/>
            <person name="Thoren M.H."/>
            <person name="Johannesson H."/>
        </authorList>
    </citation>
    <scope>NUCLEOTIDE SEQUENCE</scope>
    <source>
        <strain evidence="2">CBS 955.72</strain>
    </source>
</reference>
<dbReference type="InterPro" id="IPR000086">
    <property type="entry name" value="NUDIX_hydrolase_dom"/>
</dbReference>
<feature type="domain" description="Nudix hydrolase" evidence="1">
    <location>
        <begin position="49"/>
        <end position="189"/>
    </location>
</feature>
<dbReference type="SUPFAM" id="SSF55811">
    <property type="entry name" value="Nudix"/>
    <property type="match status" value="1"/>
</dbReference>
<keyword evidence="2" id="KW-0378">Hydrolase</keyword>
<name>A0AAJ0HAF4_9PEZI</name>
<reference evidence="2" key="1">
    <citation type="journal article" date="2023" name="Mol. Phylogenet. Evol.">
        <title>Genome-scale phylogeny and comparative genomics of the fungal order Sordariales.</title>
        <authorList>
            <person name="Hensen N."/>
            <person name="Bonometti L."/>
            <person name="Westerberg I."/>
            <person name="Brannstrom I.O."/>
            <person name="Guillou S."/>
            <person name="Cros-Aarteil S."/>
            <person name="Calhoun S."/>
            <person name="Haridas S."/>
            <person name="Kuo A."/>
            <person name="Mondo S."/>
            <person name="Pangilinan J."/>
            <person name="Riley R."/>
            <person name="LaButti K."/>
            <person name="Andreopoulos B."/>
            <person name="Lipzen A."/>
            <person name="Chen C."/>
            <person name="Yan M."/>
            <person name="Daum C."/>
            <person name="Ng V."/>
            <person name="Clum A."/>
            <person name="Steindorff A."/>
            <person name="Ohm R.A."/>
            <person name="Martin F."/>
            <person name="Silar P."/>
            <person name="Natvig D.O."/>
            <person name="Lalanne C."/>
            <person name="Gautier V."/>
            <person name="Ament-Velasquez S.L."/>
            <person name="Kruys A."/>
            <person name="Hutchinson M.I."/>
            <person name="Powell A.J."/>
            <person name="Barry K."/>
            <person name="Miller A.N."/>
            <person name="Grigoriev I.V."/>
            <person name="Debuchy R."/>
            <person name="Gladieux P."/>
            <person name="Hiltunen Thoren M."/>
            <person name="Johannesson H."/>
        </authorList>
    </citation>
    <scope>NUCLEOTIDE SEQUENCE</scope>
    <source>
        <strain evidence="2">CBS 955.72</strain>
    </source>
</reference>
<dbReference type="PANTHER" id="PTHR43736">
    <property type="entry name" value="ADP-RIBOSE PYROPHOSPHATASE"/>
    <property type="match status" value="1"/>
</dbReference>
<dbReference type="InterPro" id="IPR015797">
    <property type="entry name" value="NUDIX_hydrolase-like_dom_sf"/>
</dbReference>
<dbReference type="CDD" id="cd02883">
    <property type="entry name" value="NUDIX_Hydrolase"/>
    <property type="match status" value="1"/>
</dbReference>
<dbReference type="PANTHER" id="PTHR43736:SF1">
    <property type="entry name" value="DIHYDRONEOPTERIN TRIPHOSPHATE DIPHOSPHATASE"/>
    <property type="match status" value="1"/>
</dbReference>
<dbReference type="EMBL" id="JAUIQD010000006">
    <property type="protein sequence ID" value="KAK3345926.1"/>
    <property type="molecule type" value="Genomic_DNA"/>
</dbReference>
<dbReference type="GO" id="GO:0016787">
    <property type="term" value="F:hydrolase activity"/>
    <property type="evidence" value="ECO:0007669"/>
    <property type="project" value="UniProtKB-KW"/>
</dbReference>
<dbReference type="Proteomes" id="UP001275084">
    <property type="component" value="Unassembled WGS sequence"/>
</dbReference>
<gene>
    <name evidence="2" type="ORF">B0T25DRAFT_265834</name>
</gene>
<evidence type="ECO:0000259" key="1">
    <source>
        <dbReference type="PROSITE" id="PS51462"/>
    </source>
</evidence>
<dbReference type="AlphaFoldDB" id="A0AAJ0HAF4"/>
<dbReference type="Gene3D" id="3.90.79.10">
    <property type="entry name" value="Nucleoside Triphosphate Pyrophosphohydrolase"/>
    <property type="match status" value="1"/>
</dbReference>
<proteinExistence type="predicted"/>